<dbReference type="Proteomes" id="UP000474567">
    <property type="component" value="Unassembled WGS sequence"/>
</dbReference>
<gene>
    <name evidence="1" type="ORF">FLACOL7796_04692</name>
</gene>
<accession>A0ABM8KQU7</accession>
<evidence type="ECO:0000313" key="2">
    <source>
        <dbReference type="Proteomes" id="UP000474567"/>
    </source>
</evidence>
<name>A0ABM8KQU7_9FLAO</name>
<proteinExistence type="predicted"/>
<dbReference type="RefSeq" id="WP_173968474.1">
    <property type="nucleotide sequence ID" value="NZ_CADCST010000181.1"/>
</dbReference>
<dbReference type="EMBL" id="CADCST010000181">
    <property type="protein sequence ID" value="CAA9203309.1"/>
    <property type="molecule type" value="Genomic_DNA"/>
</dbReference>
<comment type="caution">
    <text evidence="1">The sequence shown here is derived from an EMBL/GenBank/DDBJ whole genome shotgun (WGS) entry which is preliminary data.</text>
</comment>
<sequence>MKLSKILIYDNGHYFSRLVKYKFKKDFDFKVFKNFDRVENFDDIENVYSIIVFVIYSETDLFDFIRIYKKGVQVVVATHDKEILKKMTNINDILLFDISIKRLEILEEVKRLFSMCSFLPQLNKVNLMQVR</sequence>
<protein>
    <recommendedName>
        <fullName evidence="3">RCK N-terminal domain-containing protein</fullName>
    </recommendedName>
</protein>
<keyword evidence="2" id="KW-1185">Reference proteome</keyword>
<evidence type="ECO:0000313" key="1">
    <source>
        <dbReference type="EMBL" id="CAA9203309.1"/>
    </source>
</evidence>
<organism evidence="1 2">
    <name type="scientific">Flavobacterium collinsii</name>
    <dbReference type="NCBI Taxonomy" id="1114861"/>
    <lineage>
        <taxon>Bacteria</taxon>
        <taxon>Pseudomonadati</taxon>
        <taxon>Bacteroidota</taxon>
        <taxon>Flavobacteriia</taxon>
        <taxon>Flavobacteriales</taxon>
        <taxon>Flavobacteriaceae</taxon>
        <taxon>Flavobacterium</taxon>
    </lineage>
</organism>
<reference evidence="1 2" key="1">
    <citation type="submission" date="2020-02" db="EMBL/GenBank/DDBJ databases">
        <authorList>
            <person name="Criscuolo A."/>
        </authorList>
    </citation>
    <scope>NUCLEOTIDE SEQUENCE [LARGE SCALE GENOMIC DNA]</scope>
    <source>
        <strain evidence="1">CECT7796</strain>
    </source>
</reference>
<evidence type="ECO:0008006" key="3">
    <source>
        <dbReference type="Google" id="ProtNLM"/>
    </source>
</evidence>